<reference evidence="2 3" key="1">
    <citation type="submission" date="2013-04" db="EMBL/GenBank/DDBJ databases">
        <authorList>
            <person name="Harkins D.M."/>
            <person name="Durkin A.S."/>
            <person name="Brinkac L.M."/>
            <person name="Haft D.H."/>
            <person name="Selengut J.D."/>
            <person name="Sanka R."/>
            <person name="DePew J."/>
            <person name="Purushe J."/>
            <person name="Hartskeerl R.A."/>
            <person name="Ahmed A."/>
            <person name="van der Linden H."/>
            <person name="Goris M.G.A."/>
            <person name="Vinetz J.M."/>
            <person name="Sutton G.G."/>
            <person name="Nierman W.C."/>
            <person name="Fouts D.E."/>
        </authorList>
    </citation>
    <scope>NUCLEOTIDE SEQUENCE [LARGE SCALE GENOMIC DNA]</scope>
    <source>
        <strain evidence="2 3">Sao Paulo</strain>
    </source>
</reference>
<dbReference type="AlphaFoldDB" id="A0A5E8HE08"/>
<keyword evidence="1" id="KW-0812">Transmembrane</keyword>
<comment type="caution">
    <text evidence="2">The sequence shown here is derived from an EMBL/GenBank/DDBJ whole genome shotgun (WGS) entry which is preliminary data.</text>
</comment>
<evidence type="ECO:0000256" key="1">
    <source>
        <dbReference type="SAM" id="Phobius"/>
    </source>
</evidence>
<organism evidence="2 3">
    <name type="scientific">Leptospira yanagawae serovar Saopaulo str. Sao Paulo = ATCC 700523</name>
    <dbReference type="NCBI Taxonomy" id="1249483"/>
    <lineage>
        <taxon>Bacteria</taxon>
        <taxon>Pseudomonadati</taxon>
        <taxon>Spirochaetota</taxon>
        <taxon>Spirochaetia</taxon>
        <taxon>Leptospirales</taxon>
        <taxon>Leptospiraceae</taxon>
        <taxon>Leptospira</taxon>
    </lineage>
</organism>
<protein>
    <submittedName>
        <fullName evidence="2">Uncharacterized protein</fullName>
    </submittedName>
</protein>
<name>A0A5E8HE08_9LEPT</name>
<keyword evidence="1" id="KW-1133">Transmembrane helix</keyword>
<keyword evidence="1" id="KW-0472">Membrane</keyword>
<gene>
    <name evidence="2" type="ORF">LEP1GSC202_1128</name>
</gene>
<dbReference type="EMBL" id="AOGX02000015">
    <property type="protein sequence ID" value="EOQ89479.1"/>
    <property type="molecule type" value="Genomic_DNA"/>
</dbReference>
<feature type="transmembrane region" description="Helical" evidence="1">
    <location>
        <begin position="6"/>
        <end position="23"/>
    </location>
</feature>
<dbReference type="Proteomes" id="UP000013996">
    <property type="component" value="Unassembled WGS sequence"/>
</dbReference>
<dbReference type="STRING" id="1249483.LEP1GSC202_1128"/>
<proteinExistence type="predicted"/>
<sequence length="40" mass="4718">MTVNFIFPLLLIYIIYLYIYYVVSVGSVSMSIKPGKFNFY</sequence>
<evidence type="ECO:0000313" key="2">
    <source>
        <dbReference type="EMBL" id="EOQ89479.1"/>
    </source>
</evidence>
<accession>A0A5E8HE08</accession>
<evidence type="ECO:0000313" key="3">
    <source>
        <dbReference type="Proteomes" id="UP000013996"/>
    </source>
</evidence>